<accession>A0AAW9RPQ2</accession>
<reference evidence="2 3" key="1">
    <citation type="submission" date="2024-02" db="EMBL/GenBank/DDBJ databases">
        <title>Genome analysis and characterization of Microbaculum marinisediminis sp. nov., isolated from marine sediment.</title>
        <authorList>
            <person name="Du Z.-J."/>
            <person name="Ye Y.-Q."/>
            <person name="Zhang Z.-R."/>
            <person name="Yuan S.-M."/>
            <person name="Zhang X.-Y."/>
        </authorList>
    </citation>
    <scope>NUCLEOTIDE SEQUENCE [LARGE SCALE GENOMIC DNA]</scope>
    <source>
        <strain evidence="2 3">SDUM1044001</strain>
    </source>
</reference>
<name>A0AAW9RPQ2_9HYPH</name>
<feature type="compositionally biased region" description="Basic and acidic residues" evidence="1">
    <location>
        <begin position="86"/>
        <end position="95"/>
    </location>
</feature>
<gene>
    <name evidence="2" type="ORF">V3328_01080</name>
</gene>
<dbReference type="AlphaFoldDB" id="A0AAW9RPQ2"/>
<dbReference type="EMBL" id="JAZHOF010000001">
    <property type="protein sequence ID" value="MEJ8570048.1"/>
    <property type="molecule type" value="Genomic_DNA"/>
</dbReference>
<organism evidence="2 3">
    <name type="scientific">Microbaculum marinum</name>
    <dbReference type="NCBI Taxonomy" id="1764581"/>
    <lineage>
        <taxon>Bacteria</taxon>
        <taxon>Pseudomonadati</taxon>
        <taxon>Pseudomonadota</taxon>
        <taxon>Alphaproteobacteria</taxon>
        <taxon>Hyphomicrobiales</taxon>
        <taxon>Tepidamorphaceae</taxon>
        <taxon>Microbaculum</taxon>
    </lineage>
</organism>
<sequence length="125" mass="13409">MTDAPSALARDAEVSRARLDLTIDRIEQRLTPLGLADEAVGLVRRSTYRPALEKGLSAARRNPLPVLLIAAGAGLFAWRLMNERNDGAARPRGRDGAASPNGFDGRGSPAPHNYEPPKTNQGDLI</sequence>
<proteinExistence type="predicted"/>
<comment type="caution">
    <text evidence="2">The sequence shown here is derived from an EMBL/GenBank/DDBJ whole genome shotgun (WGS) entry which is preliminary data.</text>
</comment>
<feature type="region of interest" description="Disordered" evidence="1">
    <location>
        <begin position="86"/>
        <end position="125"/>
    </location>
</feature>
<evidence type="ECO:0000313" key="2">
    <source>
        <dbReference type="EMBL" id="MEJ8570048.1"/>
    </source>
</evidence>
<evidence type="ECO:0008006" key="4">
    <source>
        <dbReference type="Google" id="ProtNLM"/>
    </source>
</evidence>
<keyword evidence="3" id="KW-1185">Reference proteome</keyword>
<evidence type="ECO:0000313" key="3">
    <source>
        <dbReference type="Proteomes" id="UP001378188"/>
    </source>
</evidence>
<dbReference type="RefSeq" id="WP_340327786.1">
    <property type="nucleotide sequence ID" value="NZ_JAZHOF010000001.1"/>
</dbReference>
<evidence type="ECO:0000256" key="1">
    <source>
        <dbReference type="SAM" id="MobiDB-lite"/>
    </source>
</evidence>
<dbReference type="Proteomes" id="UP001378188">
    <property type="component" value="Unassembled WGS sequence"/>
</dbReference>
<protein>
    <recommendedName>
        <fullName evidence="4">DUF3618 domain-containing protein</fullName>
    </recommendedName>
</protein>